<name>A0A813GFE2_POLGL</name>
<comment type="caution">
    <text evidence="2">The sequence shown here is derived from an EMBL/GenBank/DDBJ whole genome shotgun (WGS) entry which is preliminary data.</text>
</comment>
<accession>A0A813GFE2</accession>
<dbReference type="AlphaFoldDB" id="A0A813GFE2"/>
<evidence type="ECO:0000313" key="2">
    <source>
        <dbReference type="EMBL" id="CAE8625633.1"/>
    </source>
</evidence>
<sequence>MYDSTQKGSSQRRGKAGLCQATDNESLQFASASYCIFGQKSVRCSTKQGATARNAGLKARTLGFSLSSSRPGLGAEASQYLETHPEPPPEEAEPAEPPPPVEGDERELESGLKLVLRPNDVGKIWAQSDYASQSQLLTELLGLEVAHPAEARRDIVCDFHLFNLMHAKTLCLTQRQGAVFGTIMALVLDMMAGWPMHAESEEGSELPDVPPLRERTFDETALHAEPQSRIFVDRHSSSLACTTTCSSLFVEALGSGSNSSSVRFLEYDRDRSDDQAAVGSVFETDVCRALAFLLLRCFQQYERLLLQHSVNAPPSRCSLRHSSEDAL</sequence>
<reference evidence="2" key="1">
    <citation type="submission" date="2021-02" db="EMBL/GenBank/DDBJ databases">
        <authorList>
            <person name="Dougan E. K."/>
            <person name="Rhodes N."/>
            <person name="Thang M."/>
            <person name="Chan C."/>
        </authorList>
    </citation>
    <scope>NUCLEOTIDE SEQUENCE</scope>
</reference>
<dbReference type="Proteomes" id="UP000626109">
    <property type="component" value="Unassembled WGS sequence"/>
</dbReference>
<organism evidence="2 3">
    <name type="scientific">Polarella glacialis</name>
    <name type="common">Dinoflagellate</name>
    <dbReference type="NCBI Taxonomy" id="89957"/>
    <lineage>
        <taxon>Eukaryota</taxon>
        <taxon>Sar</taxon>
        <taxon>Alveolata</taxon>
        <taxon>Dinophyceae</taxon>
        <taxon>Suessiales</taxon>
        <taxon>Suessiaceae</taxon>
        <taxon>Polarella</taxon>
    </lineage>
</organism>
<protein>
    <submittedName>
        <fullName evidence="2">Uncharacterized protein</fullName>
    </submittedName>
</protein>
<feature type="region of interest" description="Disordered" evidence="1">
    <location>
        <begin position="80"/>
        <end position="109"/>
    </location>
</feature>
<proteinExistence type="predicted"/>
<dbReference type="EMBL" id="CAJNNW010000290">
    <property type="protein sequence ID" value="CAE8625633.1"/>
    <property type="molecule type" value="Genomic_DNA"/>
</dbReference>
<evidence type="ECO:0000313" key="3">
    <source>
        <dbReference type="Proteomes" id="UP000626109"/>
    </source>
</evidence>
<evidence type="ECO:0000256" key="1">
    <source>
        <dbReference type="SAM" id="MobiDB-lite"/>
    </source>
</evidence>
<gene>
    <name evidence="2" type="ORF">PGLA2088_LOCUS443</name>
</gene>